<gene>
    <name evidence="1" type="ORF">SCALOS_LOCUS5246</name>
</gene>
<organism evidence="1 2">
    <name type="scientific">Scutellospora calospora</name>
    <dbReference type="NCBI Taxonomy" id="85575"/>
    <lineage>
        <taxon>Eukaryota</taxon>
        <taxon>Fungi</taxon>
        <taxon>Fungi incertae sedis</taxon>
        <taxon>Mucoromycota</taxon>
        <taxon>Glomeromycotina</taxon>
        <taxon>Glomeromycetes</taxon>
        <taxon>Diversisporales</taxon>
        <taxon>Gigasporaceae</taxon>
        <taxon>Scutellospora</taxon>
    </lineage>
</organism>
<proteinExistence type="predicted"/>
<name>A0ACA9LVZ3_9GLOM</name>
<reference evidence="1" key="1">
    <citation type="submission" date="2021-06" db="EMBL/GenBank/DDBJ databases">
        <authorList>
            <person name="Kallberg Y."/>
            <person name="Tangrot J."/>
            <person name="Rosling A."/>
        </authorList>
    </citation>
    <scope>NUCLEOTIDE SEQUENCE</scope>
    <source>
        <strain evidence="1">AU212A</strain>
    </source>
</reference>
<protein>
    <submittedName>
        <fullName evidence="1">557_t:CDS:1</fullName>
    </submittedName>
</protein>
<comment type="caution">
    <text evidence="1">The sequence shown here is derived from an EMBL/GenBank/DDBJ whole genome shotgun (WGS) entry which is preliminary data.</text>
</comment>
<dbReference type="Proteomes" id="UP000789860">
    <property type="component" value="Unassembled WGS sequence"/>
</dbReference>
<evidence type="ECO:0000313" key="1">
    <source>
        <dbReference type="EMBL" id="CAG8552984.1"/>
    </source>
</evidence>
<keyword evidence="2" id="KW-1185">Reference proteome</keyword>
<evidence type="ECO:0000313" key="2">
    <source>
        <dbReference type="Proteomes" id="UP000789860"/>
    </source>
</evidence>
<accession>A0ACA9LVZ3</accession>
<sequence length="253" mass="29742">MLHALRLLVHSDGRDKTLKIIQYFGKIILWLQARKTSSKSSKYDHFINSVLYILIRDRNVTPRLKAMTSHFSTTRKIIRLAHFLEPYSDLCEYYIGARRISYSSTSYEKFVYYLGVVNAFLGLWNDIFDDLYCLGKIDILDKSIAKWAEPIAIKLWFFSICLDIHETSFKIWQTSKKIKKVNDNDDELNNVKLKLYWLNISLAKLLMDFLFCGYDFFGLDFSDSVQAFSGFLAGILSFHKLWVKETQRIMMKT</sequence>
<dbReference type="EMBL" id="CAJVPM010008200">
    <property type="protein sequence ID" value="CAG8552984.1"/>
    <property type="molecule type" value="Genomic_DNA"/>
</dbReference>